<dbReference type="STRING" id="36745.CLSAP_08320"/>
<sequence length="136" mass="15514">MIKALIAILIKLAESRFEKAGVETLILKNESYIKVAKQIWYMIDENFRISTIVEEKLKSKVDLFNEAILKKFPELSQEDVDNLRQAIAGEINQGKEEVINNSEIIKQLTEENSNLKVQNENLLSELNNVKSALPVV</sequence>
<evidence type="ECO:0000313" key="2">
    <source>
        <dbReference type="EMBL" id="AGF54570.1"/>
    </source>
</evidence>
<keyword evidence="1" id="KW-0175">Coiled coil</keyword>
<dbReference type="KEGG" id="csr:Cspa_c07930"/>
<accession>M1LNZ9</accession>
<dbReference type="PATRIC" id="fig|931276.5.peg.747"/>
<proteinExistence type="predicted"/>
<dbReference type="eggNOG" id="ENOG5030GE7">
    <property type="taxonomic scope" value="Bacteria"/>
</dbReference>
<dbReference type="Proteomes" id="UP000011728">
    <property type="component" value="Chromosome"/>
</dbReference>
<gene>
    <name evidence="2" type="ORF">Cspa_c07930</name>
</gene>
<dbReference type="HOGENOM" id="CLU_136669_1_0_9"/>
<organism evidence="2 3">
    <name type="scientific">Clostridium saccharoperbutylacetonicum N1-4(HMT)</name>
    <dbReference type="NCBI Taxonomy" id="931276"/>
    <lineage>
        <taxon>Bacteria</taxon>
        <taxon>Bacillati</taxon>
        <taxon>Bacillota</taxon>
        <taxon>Clostridia</taxon>
        <taxon>Eubacteriales</taxon>
        <taxon>Clostridiaceae</taxon>
        <taxon>Clostridium</taxon>
    </lineage>
</organism>
<protein>
    <submittedName>
        <fullName evidence="2">Uncharacterized protein</fullName>
    </submittedName>
</protein>
<dbReference type="AlphaFoldDB" id="M1LNZ9"/>
<dbReference type="EMBL" id="CP004121">
    <property type="protein sequence ID" value="AGF54570.1"/>
    <property type="molecule type" value="Genomic_DNA"/>
</dbReference>
<dbReference type="OrthoDB" id="1907161at2"/>
<feature type="coiled-coil region" evidence="1">
    <location>
        <begin position="105"/>
        <end position="132"/>
    </location>
</feature>
<evidence type="ECO:0000313" key="3">
    <source>
        <dbReference type="Proteomes" id="UP000011728"/>
    </source>
</evidence>
<reference evidence="2 3" key="1">
    <citation type="submission" date="2013-02" db="EMBL/GenBank/DDBJ databases">
        <title>Genome sequence of Clostridium saccharoperbutylacetonicum N1-4(HMT).</title>
        <authorList>
            <person name="Poehlein A."/>
            <person name="Daniel R."/>
        </authorList>
    </citation>
    <scope>NUCLEOTIDE SEQUENCE [LARGE SCALE GENOMIC DNA]</scope>
    <source>
        <strain evidence="3">N1-4(HMT)</strain>
    </source>
</reference>
<evidence type="ECO:0000256" key="1">
    <source>
        <dbReference type="SAM" id="Coils"/>
    </source>
</evidence>
<keyword evidence="3" id="KW-1185">Reference proteome</keyword>
<name>M1LNZ9_9CLOT</name>
<dbReference type="RefSeq" id="WP_015390896.1">
    <property type="nucleotide sequence ID" value="NC_020291.1"/>
</dbReference>